<keyword evidence="4" id="KW-0808">Transferase</keyword>
<dbReference type="GO" id="GO:0005524">
    <property type="term" value="F:ATP binding"/>
    <property type="evidence" value="ECO:0007669"/>
    <property type="project" value="UniProtKB-KW"/>
</dbReference>
<evidence type="ECO:0000256" key="1">
    <source>
        <dbReference type="ARBA" id="ARBA00000085"/>
    </source>
</evidence>
<dbReference type="Gene3D" id="3.30.565.10">
    <property type="entry name" value="Histidine kinase-like ATPase, C-terminal domain"/>
    <property type="match status" value="1"/>
</dbReference>
<evidence type="ECO:0000256" key="6">
    <source>
        <dbReference type="ARBA" id="ARBA00022777"/>
    </source>
</evidence>
<feature type="transmembrane region" description="Helical" evidence="9">
    <location>
        <begin position="59"/>
        <end position="77"/>
    </location>
</feature>
<keyword evidence="6" id="KW-0418">Kinase</keyword>
<dbReference type="SUPFAM" id="SSF55874">
    <property type="entry name" value="ATPase domain of HSP90 chaperone/DNA topoisomerase II/histidine kinase"/>
    <property type="match status" value="1"/>
</dbReference>
<organism evidence="11">
    <name type="scientific">uncultured Nocardioidaceae bacterium</name>
    <dbReference type="NCBI Taxonomy" id="253824"/>
    <lineage>
        <taxon>Bacteria</taxon>
        <taxon>Bacillati</taxon>
        <taxon>Actinomycetota</taxon>
        <taxon>Actinomycetes</taxon>
        <taxon>Propionibacteriales</taxon>
        <taxon>Nocardioidaceae</taxon>
        <taxon>environmental samples</taxon>
    </lineage>
</organism>
<protein>
    <recommendedName>
        <fullName evidence="2">histidine kinase</fullName>
        <ecNumber evidence="2">2.7.13.3</ecNumber>
    </recommendedName>
</protein>
<keyword evidence="9" id="KW-0812">Transmembrane</keyword>
<reference evidence="11" key="1">
    <citation type="submission" date="2020-02" db="EMBL/GenBank/DDBJ databases">
        <authorList>
            <person name="Meier V. D."/>
        </authorList>
    </citation>
    <scope>NUCLEOTIDE SEQUENCE</scope>
    <source>
        <strain evidence="11">AVDCRST_MAG21</strain>
    </source>
</reference>
<evidence type="ECO:0000256" key="9">
    <source>
        <dbReference type="SAM" id="Phobius"/>
    </source>
</evidence>
<keyword evidence="9" id="KW-1133">Transmembrane helix</keyword>
<dbReference type="GO" id="GO:0000155">
    <property type="term" value="F:phosphorelay sensor kinase activity"/>
    <property type="evidence" value="ECO:0007669"/>
    <property type="project" value="InterPro"/>
</dbReference>
<dbReference type="Pfam" id="PF07730">
    <property type="entry name" value="HisKA_3"/>
    <property type="match status" value="1"/>
</dbReference>
<evidence type="ECO:0000313" key="11">
    <source>
        <dbReference type="EMBL" id="CAA9379293.1"/>
    </source>
</evidence>
<dbReference type="GO" id="GO:0016020">
    <property type="term" value="C:membrane"/>
    <property type="evidence" value="ECO:0007669"/>
    <property type="project" value="InterPro"/>
</dbReference>
<dbReference type="PANTHER" id="PTHR24421">
    <property type="entry name" value="NITRATE/NITRITE SENSOR PROTEIN NARX-RELATED"/>
    <property type="match status" value="1"/>
</dbReference>
<keyword evidence="5" id="KW-0547">Nucleotide-binding</keyword>
<dbReference type="GO" id="GO:0046983">
    <property type="term" value="F:protein dimerization activity"/>
    <property type="evidence" value="ECO:0007669"/>
    <property type="project" value="InterPro"/>
</dbReference>
<evidence type="ECO:0000256" key="8">
    <source>
        <dbReference type="ARBA" id="ARBA00023012"/>
    </source>
</evidence>
<dbReference type="InterPro" id="IPR011712">
    <property type="entry name" value="Sig_transdc_His_kin_sub3_dim/P"/>
</dbReference>
<dbReference type="CDD" id="cd16917">
    <property type="entry name" value="HATPase_UhpB-NarQ-NarX-like"/>
    <property type="match status" value="1"/>
</dbReference>
<evidence type="ECO:0000256" key="7">
    <source>
        <dbReference type="ARBA" id="ARBA00022840"/>
    </source>
</evidence>
<evidence type="ECO:0000256" key="2">
    <source>
        <dbReference type="ARBA" id="ARBA00012438"/>
    </source>
</evidence>
<keyword evidence="7" id="KW-0067">ATP-binding</keyword>
<evidence type="ECO:0000259" key="10">
    <source>
        <dbReference type="Pfam" id="PF07730"/>
    </source>
</evidence>
<feature type="transmembrane region" description="Helical" evidence="9">
    <location>
        <begin position="107"/>
        <end position="127"/>
    </location>
</feature>
<evidence type="ECO:0000256" key="4">
    <source>
        <dbReference type="ARBA" id="ARBA00022679"/>
    </source>
</evidence>
<dbReference type="AlphaFoldDB" id="A0A6J4N6G4"/>
<dbReference type="EMBL" id="CADCUL010000139">
    <property type="protein sequence ID" value="CAA9379293.1"/>
    <property type="molecule type" value="Genomic_DNA"/>
</dbReference>
<evidence type="ECO:0000256" key="5">
    <source>
        <dbReference type="ARBA" id="ARBA00022741"/>
    </source>
</evidence>
<feature type="transmembrane region" description="Helical" evidence="9">
    <location>
        <begin position="83"/>
        <end position="100"/>
    </location>
</feature>
<accession>A0A6J4N6G4</accession>
<dbReference type="PANTHER" id="PTHR24421:SF10">
    <property type="entry name" value="NITRATE_NITRITE SENSOR PROTEIN NARQ"/>
    <property type="match status" value="1"/>
</dbReference>
<dbReference type="EC" id="2.7.13.3" evidence="2"/>
<feature type="domain" description="Signal transduction histidine kinase subgroup 3 dimerisation and phosphoacceptor" evidence="10">
    <location>
        <begin position="158"/>
        <end position="224"/>
    </location>
</feature>
<sequence>MLLFLVPSLAQVLLDPVASRPAGVVYALGSVVPLAWRRAYPAAAAIVGSAVWLIPTEGYLFLGYVVAVILFFSVGAYTTRLPWVAVVVGWGLVMGTVATLRGPQQQVAVLSAWLVVIGSVVAGRLVASQRAQTRRLQELTETLERESALARRSAVAEERARIARELHDVVGHEVTLIAIQSEAAASALGSAPERAAVPVEAIRRTAHRTGAEMRAILGVLRADDHDETPITPIGPDGLAELVERSRQMGLDVALSVTGDVWDERPNVWLAVHRIVQEALTNAGRHAPGSPVTVTVNWTAAAVEVRVCNPAGGTSVQPRFGILGMTERARLLGGELKAGFNRPGEFEVTVSLPAQHVSAP</sequence>
<keyword evidence="3" id="KW-0597">Phosphoprotein</keyword>
<gene>
    <name evidence="11" type="ORF">AVDCRST_MAG21-1386</name>
</gene>
<comment type="catalytic activity">
    <reaction evidence="1">
        <text>ATP + protein L-histidine = ADP + protein N-phospho-L-histidine.</text>
        <dbReference type="EC" id="2.7.13.3"/>
    </reaction>
</comment>
<dbReference type="Gene3D" id="1.20.5.1930">
    <property type="match status" value="1"/>
</dbReference>
<keyword evidence="9" id="KW-0472">Membrane</keyword>
<proteinExistence type="predicted"/>
<dbReference type="InterPro" id="IPR036890">
    <property type="entry name" value="HATPase_C_sf"/>
</dbReference>
<evidence type="ECO:0000256" key="3">
    <source>
        <dbReference type="ARBA" id="ARBA00022553"/>
    </source>
</evidence>
<dbReference type="InterPro" id="IPR050482">
    <property type="entry name" value="Sensor_HK_TwoCompSys"/>
</dbReference>
<keyword evidence="8" id="KW-0902">Two-component regulatory system</keyword>
<name>A0A6J4N6G4_9ACTN</name>